<keyword evidence="2" id="KW-1185">Reference proteome</keyword>
<dbReference type="EMBL" id="MW689258">
    <property type="protein sequence ID" value="QVW27769.1"/>
    <property type="molecule type" value="Genomic_DNA"/>
</dbReference>
<protein>
    <submittedName>
        <fullName evidence="1">Uncharacterized protein</fullName>
    </submittedName>
</protein>
<proteinExistence type="predicted"/>
<organism evidence="1 2">
    <name type="scientific">Hafnia phage Pocis76</name>
    <dbReference type="NCBI Taxonomy" id="2831174"/>
    <lineage>
        <taxon>Viruses</taxon>
        <taxon>Duplodnaviria</taxon>
        <taxon>Heunggongvirae</taxon>
        <taxon>Uroviricota</taxon>
        <taxon>Caudoviricetes</taxon>
        <taxon>Drexlerviridae</taxon>
        <taxon>Tempevirinae</taxon>
        <taxon>Pocisvirus</taxon>
        <taxon>Pocisvirus pocis76</taxon>
    </lineage>
</organism>
<reference evidence="1" key="1">
    <citation type="submission" date="2021-03" db="EMBL/GenBank/DDBJ databases">
        <title>Complete genome sequence of Hafnia phage Pocis76.</title>
        <authorList>
            <person name="Dislers A."/>
            <person name="Zrelovs N."/>
            <person name="Kazaks A."/>
        </authorList>
    </citation>
    <scope>NUCLEOTIDE SEQUENCE</scope>
</reference>
<sequence length="72" mass="8262">MITKESRFRVIGGETASFNIGDVIRPVKFINNKWMIGHNYRQSLPFNELEDGTYECVSDVSGKLLAKIERIK</sequence>
<name>A0A8E7FMI5_9CAUD</name>
<accession>A0A8E7FMI5</accession>
<evidence type="ECO:0000313" key="1">
    <source>
        <dbReference type="EMBL" id="QVW27769.1"/>
    </source>
</evidence>
<dbReference type="Proteomes" id="UP000678489">
    <property type="component" value="Segment"/>
</dbReference>
<evidence type="ECO:0000313" key="2">
    <source>
        <dbReference type="Proteomes" id="UP000678489"/>
    </source>
</evidence>